<keyword evidence="4 7" id="KW-0812">Transmembrane</keyword>
<evidence type="ECO:0000256" key="1">
    <source>
        <dbReference type="ARBA" id="ARBA00004651"/>
    </source>
</evidence>
<organism evidence="8">
    <name type="scientific">marine metagenome</name>
    <dbReference type="NCBI Taxonomy" id="408172"/>
    <lineage>
        <taxon>unclassified sequences</taxon>
        <taxon>metagenomes</taxon>
        <taxon>ecological metagenomes</taxon>
    </lineage>
</organism>
<evidence type="ECO:0000256" key="5">
    <source>
        <dbReference type="ARBA" id="ARBA00022989"/>
    </source>
</evidence>
<evidence type="ECO:0000256" key="3">
    <source>
        <dbReference type="ARBA" id="ARBA00022475"/>
    </source>
</evidence>
<dbReference type="GO" id="GO:0005886">
    <property type="term" value="C:plasma membrane"/>
    <property type="evidence" value="ECO:0007669"/>
    <property type="project" value="UniProtKB-SubCell"/>
</dbReference>
<evidence type="ECO:0000256" key="2">
    <source>
        <dbReference type="ARBA" id="ARBA00022448"/>
    </source>
</evidence>
<evidence type="ECO:0000256" key="7">
    <source>
        <dbReference type="SAM" id="Phobius"/>
    </source>
</evidence>
<sequence>VKKPFFGGWMSMGSALLAGLLCIPTLIILAHLFVPMGDTWNHLVNTVLVRYLSNTALLALGVGLVGLTIGAVTAWLCAIFRFPGHGILHWALLLPLAVPTYATAFSYAGLCEFSG</sequence>
<feature type="non-terminal residue" evidence="8">
    <location>
        <position position="115"/>
    </location>
</feature>
<dbReference type="Gene3D" id="1.10.3720.10">
    <property type="entry name" value="MetI-like"/>
    <property type="match status" value="1"/>
</dbReference>
<keyword evidence="3" id="KW-1003">Cell membrane</keyword>
<accession>A0A382YLT1</accession>
<feature type="transmembrane region" description="Helical" evidence="7">
    <location>
        <begin position="87"/>
        <end position="110"/>
    </location>
</feature>
<evidence type="ECO:0000256" key="4">
    <source>
        <dbReference type="ARBA" id="ARBA00022692"/>
    </source>
</evidence>
<reference evidence="8" key="1">
    <citation type="submission" date="2018-05" db="EMBL/GenBank/DDBJ databases">
        <authorList>
            <person name="Lanie J.A."/>
            <person name="Ng W.-L."/>
            <person name="Kazmierczak K.M."/>
            <person name="Andrzejewski T.M."/>
            <person name="Davidsen T.M."/>
            <person name="Wayne K.J."/>
            <person name="Tettelin H."/>
            <person name="Glass J.I."/>
            <person name="Rusch D."/>
            <person name="Podicherti R."/>
            <person name="Tsui H.-C.T."/>
            <person name="Winkler M.E."/>
        </authorList>
    </citation>
    <scope>NUCLEOTIDE SEQUENCE</scope>
</reference>
<gene>
    <name evidence="8" type="ORF">METZ01_LOCUS436639</name>
</gene>
<keyword evidence="2" id="KW-0813">Transport</keyword>
<protein>
    <recommendedName>
        <fullName evidence="9">ABC transmembrane type-1 domain-containing protein</fullName>
    </recommendedName>
</protein>
<feature type="transmembrane region" description="Helical" evidence="7">
    <location>
        <begin position="56"/>
        <end position="80"/>
    </location>
</feature>
<evidence type="ECO:0000313" key="8">
    <source>
        <dbReference type="EMBL" id="SVD83785.1"/>
    </source>
</evidence>
<feature type="transmembrane region" description="Helical" evidence="7">
    <location>
        <begin position="12"/>
        <end position="36"/>
    </location>
</feature>
<dbReference type="PANTHER" id="PTHR30183:SF2">
    <property type="entry name" value="IRON UTILIZATION PROTEIN"/>
    <property type="match status" value="1"/>
</dbReference>
<dbReference type="InterPro" id="IPR035906">
    <property type="entry name" value="MetI-like_sf"/>
</dbReference>
<name>A0A382YLT1_9ZZZZ</name>
<feature type="non-terminal residue" evidence="8">
    <location>
        <position position="1"/>
    </location>
</feature>
<dbReference type="EMBL" id="UINC01176589">
    <property type="protein sequence ID" value="SVD83785.1"/>
    <property type="molecule type" value="Genomic_DNA"/>
</dbReference>
<keyword evidence="5 7" id="KW-1133">Transmembrane helix</keyword>
<dbReference type="AlphaFoldDB" id="A0A382YLT1"/>
<dbReference type="PANTHER" id="PTHR30183">
    <property type="entry name" value="MOLYBDENUM TRANSPORT SYSTEM PERMEASE PROTEIN MODB"/>
    <property type="match status" value="1"/>
</dbReference>
<keyword evidence="6 7" id="KW-0472">Membrane</keyword>
<proteinExistence type="predicted"/>
<evidence type="ECO:0008006" key="9">
    <source>
        <dbReference type="Google" id="ProtNLM"/>
    </source>
</evidence>
<comment type="subcellular location">
    <subcellularLocation>
        <location evidence="1">Cell membrane</location>
        <topology evidence="1">Multi-pass membrane protein</topology>
    </subcellularLocation>
</comment>
<evidence type="ECO:0000256" key="6">
    <source>
        <dbReference type="ARBA" id="ARBA00023136"/>
    </source>
</evidence>
<dbReference type="SUPFAM" id="SSF161098">
    <property type="entry name" value="MetI-like"/>
    <property type="match status" value="1"/>
</dbReference>